<reference evidence="1" key="1">
    <citation type="submission" date="2019-08" db="EMBL/GenBank/DDBJ databases">
        <authorList>
            <person name="Kucharzyk K."/>
            <person name="Murdoch R.W."/>
            <person name="Higgins S."/>
            <person name="Loffler F."/>
        </authorList>
    </citation>
    <scope>NUCLEOTIDE SEQUENCE</scope>
</reference>
<dbReference type="AlphaFoldDB" id="A0A645BYJ3"/>
<dbReference type="EMBL" id="VSSQ01023329">
    <property type="protein sequence ID" value="MPM70188.1"/>
    <property type="molecule type" value="Genomic_DNA"/>
</dbReference>
<protein>
    <submittedName>
        <fullName evidence="1">Uncharacterized protein</fullName>
    </submittedName>
</protein>
<accession>A0A645BYJ3</accession>
<sequence>MLKLLLVGFKKKLYIEGPIKPWSLYLVKTRKYSQKIKNFDYLDSIFSNSVAIRMGDIGIILFLFDNSACKIYYPKIPIKFKTNILTKEQFRETAIFMFYKETLLNRVPWYMSYQNKKMIKIVALPIGGMSSKPVYDEWKETDYQKMRSSYIKNI</sequence>
<comment type="caution">
    <text evidence="1">The sequence shown here is derived from an EMBL/GenBank/DDBJ whole genome shotgun (WGS) entry which is preliminary data.</text>
</comment>
<organism evidence="1">
    <name type="scientific">bioreactor metagenome</name>
    <dbReference type="NCBI Taxonomy" id="1076179"/>
    <lineage>
        <taxon>unclassified sequences</taxon>
        <taxon>metagenomes</taxon>
        <taxon>ecological metagenomes</taxon>
    </lineage>
</organism>
<evidence type="ECO:0000313" key="1">
    <source>
        <dbReference type="EMBL" id="MPM70188.1"/>
    </source>
</evidence>
<proteinExistence type="predicted"/>
<name>A0A645BYJ3_9ZZZZ</name>
<gene>
    <name evidence="1" type="ORF">SDC9_117141</name>
</gene>